<dbReference type="GO" id="GO:0032259">
    <property type="term" value="P:methylation"/>
    <property type="evidence" value="ECO:0007669"/>
    <property type="project" value="UniProtKB-KW"/>
</dbReference>
<dbReference type="CDD" id="cd02440">
    <property type="entry name" value="AdoMet_MTases"/>
    <property type="match status" value="1"/>
</dbReference>
<feature type="domain" description="Methyltransferase small" evidence="6">
    <location>
        <begin position="107"/>
        <end position="197"/>
    </location>
</feature>
<feature type="binding site" evidence="5">
    <location>
        <position position="190"/>
    </location>
    <ligand>
        <name>S-adenosyl-L-methionine</name>
        <dbReference type="ChEBI" id="CHEBI:59789"/>
    </ligand>
</feature>
<dbReference type="RefSeq" id="WP_162338542.1">
    <property type="nucleotide sequence ID" value="NZ_JBHSRQ010000004.1"/>
</dbReference>
<dbReference type="PANTHER" id="PTHR18895">
    <property type="entry name" value="HEMK METHYLTRANSFERASE"/>
    <property type="match status" value="1"/>
</dbReference>
<dbReference type="Gene3D" id="3.40.50.150">
    <property type="entry name" value="Vaccinia Virus protein VP39"/>
    <property type="match status" value="1"/>
</dbReference>
<dbReference type="InterPro" id="IPR050320">
    <property type="entry name" value="N5-glutamine_MTase"/>
</dbReference>
<evidence type="ECO:0000259" key="7">
    <source>
        <dbReference type="Pfam" id="PF17827"/>
    </source>
</evidence>
<protein>
    <recommendedName>
        <fullName evidence="5">Release factor glutamine methyltransferase</fullName>
        <shortName evidence="5">RF MTase</shortName>
        <ecNumber evidence="5">2.1.1.297</ecNumber>
    </recommendedName>
    <alternativeName>
        <fullName evidence="5">N5-glutamine methyltransferase PrmC</fullName>
    </alternativeName>
    <alternativeName>
        <fullName evidence="5">Protein-(glutamine-N5) MTase PrmC</fullName>
    </alternativeName>
    <alternativeName>
        <fullName evidence="5">Protein-glutamine N-methyltransferase PrmC</fullName>
    </alternativeName>
</protein>
<dbReference type="InterPro" id="IPR029063">
    <property type="entry name" value="SAM-dependent_MTases_sf"/>
</dbReference>
<feature type="binding site" evidence="5">
    <location>
        <begin position="190"/>
        <end position="193"/>
    </location>
    <ligand>
        <name>substrate</name>
    </ligand>
</feature>
<feature type="binding site" evidence="5">
    <location>
        <position position="147"/>
    </location>
    <ligand>
        <name>S-adenosyl-L-methionine</name>
        <dbReference type="ChEBI" id="CHEBI:59789"/>
    </ligand>
</feature>
<dbReference type="Proteomes" id="UP000781710">
    <property type="component" value="Unassembled WGS sequence"/>
</dbReference>
<comment type="caution">
    <text evidence="8">The sequence shown here is derived from an EMBL/GenBank/DDBJ whole genome shotgun (WGS) entry which is preliminary data.</text>
</comment>
<evidence type="ECO:0000313" key="9">
    <source>
        <dbReference type="Proteomes" id="UP000781710"/>
    </source>
</evidence>
<evidence type="ECO:0000313" key="8">
    <source>
        <dbReference type="EMBL" id="KAF1723939.1"/>
    </source>
</evidence>
<dbReference type="InterPro" id="IPR007848">
    <property type="entry name" value="Small_mtfrase_dom"/>
</dbReference>
<name>A0ABQ6ZES7_9GAMM</name>
<dbReference type="EMBL" id="PDWW01000022">
    <property type="protein sequence ID" value="KAF1723939.1"/>
    <property type="molecule type" value="Genomic_DNA"/>
</dbReference>
<dbReference type="InterPro" id="IPR004556">
    <property type="entry name" value="HemK-like"/>
</dbReference>
<reference evidence="8 9" key="1">
    <citation type="submission" date="2017-10" db="EMBL/GenBank/DDBJ databases">
        <title>Whole genome sequencing of members of genus Pseudoxanthomonas.</title>
        <authorList>
            <person name="Kumar S."/>
            <person name="Bansal K."/>
            <person name="Kaur A."/>
            <person name="Patil P."/>
            <person name="Sharma S."/>
            <person name="Patil P.B."/>
        </authorList>
    </citation>
    <scope>NUCLEOTIDE SEQUENCE [LARGE SCALE GENOMIC DNA]</scope>
    <source>
        <strain evidence="8 9">DSM 17109</strain>
    </source>
</reference>
<evidence type="ECO:0000256" key="2">
    <source>
        <dbReference type="ARBA" id="ARBA00022679"/>
    </source>
</evidence>
<organism evidence="8 9">
    <name type="scientific">Pseudoxanthomonas japonensis</name>
    <dbReference type="NCBI Taxonomy" id="69284"/>
    <lineage>
        <taxon>Bacteria</taxon>
        <taxon>Pseudomonadati</taxon>
        <taxon>Pseudomonadota</taxon>
        <taxon>Gammaproteobacteria</taxon>
        <taxon>Lysobacterales</taxon>
        <taxon>Lysobacteraceae</taxon>
        <taxon>Pseudoxanthomonas</taxon>
    </lineage>
</organism>
<keyword evidence="1 5" id="KW-0489">Methyltransferase</keyword>
<feature type="binding site" evidence="5">
    <location>
        <position position="175"/>
    </location>
    <ligand>
        <name>S-adenosyl-L-methionine</name>
        <dbReference type="ChEBI" id="CHEBI:59789"/>
    </ligand>
</feature>
<proteinExistence type="inferred from homology"/>
<comment type="catalytic activity">
    <reaction evidence="4 5">
        <text>L-glutaminyl-[peptide chain release factor] + S-adenosyl-L-methionine = N(5)-methyl-L-glutaminyl-[peptide chain release factor] + S-adenosyl-L-homocysteine + H(+)</text>
        <dbReference type="Rhea" id="RHEA:42896"/>
        <dbReference type="Rhea" id="RHEA-COMP:10271"/>
        <dbReference type="Rhea" id="RHEA-COMP:10272"/>
        <dbReference type="ChEBI" id="CHEBI:15378"/>
        <dbReference type="ChEBI" id="CHEBI:30011"/>
        <dbReference type="ChEBI" id="CHEBI:57856"/>
        <dbReference type="ChEBI" id="CHEBI:59789"/>
        <dbReference type="ChEBI" id="CHEBI:61891"/>
        <dbReference type="EC" id="2.1.1.297"/>
    </reaction>
</comment>
<keyword evidence="9" id="KW-1185">Reference proteome</keyword>
<keyword evidence="3 5" id="KW-0949">S-adenosyl-L-methionine</keyword>
<dbReference type="InterPro" id="IPR040758">
    <property type="entry name" value="PrmC_N"/>
</dbReference>
<dbReference type="NCBIfam" id="TIGR03534">
    <property type="entry name" value="RF_mod_PrmC"/>
    <property type="match status" value="1"/>
</dbReference>
<evidence type="ECO:0000256" key="3">
    <source>
        <dbReference type="ARBA" id="ARBA00022691"/>
    </source>
</evidence>
<evidence type="ECO:0000256" key="5">
    <source>
        <dbReference type="HAMAP-Rule" id="MF_02126"/>
    </source>
</evidence>
<comment type="function">
    <text evidence="5">Methylates the class 1 translation termination release factors RF1/PrfA and RF2/PrfB on the glutamine residue of the universally conserved GGQ motif.</text>
</comment>
<dbReference type="Pfam" id="PF05175">
    <property type="entry name" value="MTS"/>
    <property type="match status" value="1"/>
</dbReference>
<dbReference type="PANTHER" id="PTHR18895:SF74">
    <property type="entry name" value="MTRF1L RELEASE FACTOR GLUTAMINE METHYLTRANSFERASE"/>
    <property type="match status" value="1"/>
</dbReference>
<evidence type="ECO:0000256" key="4">
    <source>
        <dbReference type="ARBA" id="ARBA00048391"/>
    </source>
</evidence>
<dbReference type="Gene3D" id="1.10.8.10">
    <property type="entry name" value="DNA helicase RuvA subunit, C-terminal domain"/>
    <property type="match status" value="1"/>
</dbReference>
<feature type="binding site" evidence="5">
    <location>
        <begin position="124"/>
        <end position="128"/>
    </location>
    <ligand>
        <name>S-adenosyl-L-methionine</name>
        <dbReference type="ChEBI" id="CHEBI:59789"/>
    </ligand>
</feature>
<evidence type="ECO:0000259" key="6">
    <source>
        <dbReference type="Pfam" id="PF05175"/>
    </source>
</evidence>
<dbReference type="InterPro" id="IPR019874">
    <property type="entry name" value="RF_methyltr_PrmC"/>
</dbReference>
<accession>A0ABQ6ZES7</accession>
<dbReference type="InterPro" id="IPR002052">
    <property type="entry name" value="DNA_methylase_N6_adenine_CS"/>
</dbReference>
<dbReference type="GO" id="GO:0008168">
    <property type="term" value="F:methyltransferase activity"/>
    <property type="evidence" value="ECO:0007669"/>
    <property type="project" value="UniProtKB-KW"/>
</dbReference>
<dbReference type="EC" id="2.1.1.297" evidence="5"/>
<dbReference type="SUPFAM" id="SSF53335">
    <property type="entry name" value="S-adenosyl-L-methionine-dependent methyltransferases"/>
    <property type="match status" value="1"/>
</dbReference>
<dbReference type="HAMAP" id="MF_02126">
    <property type="entry name" value="RF_methyltr_PrmC"/>
    <property type="match status" value="1"/>
</dbReference>
<evidence type="ECO:0000256" key="1">
    <source>
        <dbReference type="ARBA" id="ARBA00022603"/>
    </source>
</evidence>
<dbReference type="PROSITE" id="PS00092">
    <property type="entry name" value="N6_MTASE"/>
    <property type="match status" value="1"/>
</dbReference>
<dbReference type="Pfam" id="PF17827">
    <property type="entry name" value="PrmC_N"/>
    <property type="match status" value="1"/>
</dbReference>
<dbReference type="NCBIfam" id="TIGR00536">
    <property type="entry name" value="hemK_fam"/>
    <property type="match status" value="1"/>
</dbReference>
<keyword evidence="2 5" id="KW-0808">Transferase</keyword>
<feature type="domain" description="Release factor glutamine methyltransferase N-terminal" evidence="7">
    <location>
        <begin position="13"/>
        <end position="79"/>
    </location>
</feature>
<comment type="similarity">
    <text evidence="5">Belongs to the protein N5-glutamine methyltransferase family. PrmC subfamily.</text>
</comment>
<gene>
    <name evidence="5 8" type="primary">prmC</name>
    <name evidence="8" type="ORF">CSC78_14320</name>
</gene>
<sequence>MPADLPTARLDLALRAAAARLPGPDARHEAEQLLLHVLGRDRAWLFAHGDDPLPASGAATLDAWLARRASGEPLAYLLGRRGFWTLDLQVSPATLIPRPETERLVELALERLPDDRPLRVADLGTGSGAIALALASERSLAQVVATDLSGDALRVAQANAETNRIANVAFRQGSWLAPLAGQRFDLIASNPPYIADGDPHLMQGDLRYEPPAALSSGADGLDAIREIVATAPAYLLPGGWLLLEHGWDQGEAIRALLLAAGFVDVATETDIEQRDRVTLGRVTEGHDRSR</sequence>